<evidence type="ECO:0000313" key="2">
    <source>
        <dbReference type="EMBL" id="QOR94134.1"/>
    </source>
</evidence>
<dbReference type="AlphaFoldDB" id="A0A7M1UTH9"/>
<gene>
    <name evidence="2" type="ORF">IMZ38_05725</name>
</gene>
<keyword evidence="3" id="KW-1185">Reference proteome</keyword>
<evidence type="ECO:0000313" key="3">
    <source>
        <dbReference type="Proteomes" id="UP000593766"/>
    </source>
</evidence>
<dbReference type="EMBL" id="CP063144">
    <property type="protein sequence ID" value="QOR94134.1"/>
    <property type="molecule type" value="Genomic_DNA"/>
</dbReference>
<dbReference type="Proteomes" id="UP000593766">
    <property type="component" value="Chromosome"/>
</dbReference>
<reference evidence="2 3" key="1">
    <citation type="submission" date="2020-10" db="EMBL/GenBank/DDBJ databases">
        <title>Complete genome sequence of Thermosphaera aggregans strain 3507.</title>
        <authorList>
            <person name="Zayulina K.S."/>
            <person name="Elcheninov A.G."/>
            <person name="Toshchakov S.V."/>
            <person name="Kublanov I.V."/>
            <person name="Kochetkova T.V."/>
        </authorList>
    </citation>
    <scope>NUCLEOTIDE SEQUENCE [LARGE SCALE GENOMIC DNA]</scope>
    <source>
        <strain evidence="2 3">3507</strain>
    </source>
</reference>
<name>A0A7M1UTH9_9CREN</name>
<evidence type="ECO:0000256" key="1">
    <source>
        <dbReference type="SAM" id="Phobius"/>
    </source>
</evidence>
<dbReference type="KEGG" id="tcs:IMZ38_05725"/>
<dbReference type="OrthoDB" id="19234at2157"/>
<organism evidence="2 3">
    <name type="scientific">Thermosphaera chiliense</name>
    <dbReference type="NCBI Taxonomy" id="3402707"/>
    <lineage>
        <taxon>Archaea</taxon>
        <taxon>Thermoproteota</taxon>
        <taxon>Thermoprotei</taxon>
        <taxon>Desulfurococcales</taxon>
        <taxon>Desulfurococcaceae</taxon>
        <taxon>Thermosphaera</taxon>
    </lineage>
</organism>
<dbReference type="GeneID" id="59454897"/>
<keyword evidence="1" id="KW-1133">Transmembrane helix</keyword>
<keyword evidence="1" id="KW-0472">Membrane</keyword>
<feature type="transmembrane region" description="Helical" evidence="1">
    <location>
        <begin position="7"/>
        <end position="29"/>
    </location>
</feature>
<protein>
    <submittedName>
        <fullName evidence="2">Uncharacterized protein</fullName>
    </submittedName>
</protein>
<proteinExistence type="predicted"/>
<dbReference type="RefSeq" id="WP_193435936.1">
    <property type="nucleotide sequence ID" value="NZ_CP063144.1"/>
</dbReference>
<keyword evidence="1" id="KW-0812">Transmembrane</keyword>
<sequence>MRGQVQVISASIAFTIIAIAVLVLFTQIYSHTGVSRSYEVVYDIPNILRQRPYWTARDLAHTIINTTGAVYCYVSIREVDLVSNQVVSEDTYEISPLTIPEEQLYIRSFVYSKGTIMGTILTYSIRVGYK</sequence>
<accession>A0A7M1UTH9</accession>